<dbReference type="GO" id="GO:0005634">
    <property type="term" value="C:nucleus"/>
    <property type="evidence" value="ECO:0007669"/>
    <property type="project" value="TreeGrafter"/>
</dbReference>
<evidence type="ECO:0000256" key="6">
    <source>
        <dbReference type="ARBA" id="ARBA00022884"/>
    </source>
</evidence>
<keyword evidence="5 9" id="KW-0819">tRNA processing</keyword>
<evidence type="ECO:0000256" key="5">
    <source>
        <dbReference type="ARBA" id="ARBA00022694"/>
    </source>
</evidence>
<proteinExistence type="inferred from homology"/>
<dbReference type="GO" id="GO:0160104">
    <property type="term" value="F:tRNA (guanine(26)-N2)-dimethyltransferase activity"/>
    <property type="evidence" value="ECO:0007669"/>
    <property type="project" value="UniProtKB-UniRule"/>
</dbReference>
<dbReference type="PANTHER" id="PTHR10631:SF3">
    <property type="entry name" value="TRNA (GUANINE(26)-N(2))-DIMETHYLTRANSFERASE"/>
    <property type="match status" value="1"/>
</dbReference>
<dbReference type="Proteomes" id="UP001385951">
    <property type="component" value="Unassembled WGS sequence"/>
</dbReference>
<dbReference type="EMBL" id="JASBNA010000003">
    <property type="protein sequence ID" value="KAK7693430.1"/>
    <property type="molecule type" value="Genomic_DNA"/>
</dbReference>
<evidence type="ECO:0000313" key="12">
    <source>
        <dbReference type="Proteomes" id="UP001385951"/>
    </source>
</evidence>
<keyword evidence="3 9" id="KW-0808">Transferase</keyword>
<comment type="similarity">
    <text evidence="9">Belongs to the class I-like SAM-binding methyltransferase superfamily. Trm1 family.</text>
</comment>
<evidence type="ECO:0000256" key="2">
    <source>
        <dbReference type="ARBA" id="ARBA00022603"/>
    </source>
</evidence>
<protein>
    <recommendedName>
        <fullName evidence="7 9">tRNA (guanine(26)-N(2))-dimethyltransferase</fullName>
        <ecNumber evidence="7 9">2.1.1.216</ecNumber>
    </recommendedName>
</protein>
<dbReference type="InterPro" id="IPR002905">
    <property type="entry name" value="Trm1"/>
</dbReference>
<dbReference type="GO" id="GO:0000049">
    <property type="term" value="F:tRNA binding"/>
    <property type="evidence" value="ECO:0007669"/>
    <property type="project" value="UniProtKB-UniRule"/>
</dbReference>
<keyword evidence="6 9" id="KW-0694">RNA-binding</keyword>
<dbReference type="Gene3D" id="3.40.50.150">
    <property type="entry name" value="Vaccinia Virus protein VP39"/>
    <property type="match status" value="1"/>
</dbReference>
<comment type="caution">
    <text evidence="11">The sequence shown here is derived from an EMBL/GenBank/DDBJ whole genome shotgun (WGS) entry which is preliminary data.</text>
</comment>
<accession>A0AAW0GVF7</accession>
<keyword evidence="2 9" id="KW-0489">Methyltransferase</keyword>
<dbReference type="PROSITE" id="PS51626">
    <property type="entry name" value="SAM_MT_TRM1"/>
    <property type="match status" value="1"/>
</dbReference>
<evidence type="ECO:0000256" key="7">
    <source>
        <dbReference type="ARBA" id="ARBA00039099"/>
    </source>
</evidence>
<feature type="region of interest" description="Disordered" evidence="10">
    <location>
        <begin position="66"/>
        <end position="85"/>
    </location>
</feature>
<dbReference type="AlphaFoldDB" id="A0AAW0GVF7"/>
<evidence type="ECO:0000313" key="11">
    <source>
        <dbReference type="EMBL" id="KAK7693430.1"/>
    </source>
</evidence>
<evidence type="ECO:0000256" key="1">
    <source>
        <dbReference type="ARBA" id="ARBA00022555"/>
    </source>
</evidence>
<dbReference type="SUPFAM" id="SSF53335">
    <property type="entry name" value="S-adenosyl-L-methionine-dependent methyltransferases"/>
    <property type="match status" value="1"/>
</dbReference>
<dbReference type="CDD" id="cd02440">
    <property type="entry name" value="AdoMet_MTases"/>
    <property type="match status" value="1"/>
</dbReference>
<dbReference type="InterPro" id="IPR029063">
    <property type="entry name" value="SAM-dependent_MTases_sf"/>
</dbReference>
<evidence type="ECO:0000256" key="8">
    <source>
        <dbReference type="ARBA" id="ARBA00051897"/>
    </source>
</evidence>
<dbReference type="FunFam" id="3.40.50.150:FF:000450">
    <property type="entry name" value="N2,N2-dimethylguanosine tRNA methyltransferase, putative"/>
    <property type="match status" value="1"/>
</dbReference>
<gene>
    <name evidence="11" type="ORF">QCA50_002998</name>
</gene>
<keyword evidence="1 9" id="KW-0820">tRNA-binding</keyword>
<keyword evidence="4 9" id="KW-0949">S-adenosyl-L-methionine</keyword>
<evidence type="ECO:0000256" key="4">
    <source>
        <dbReference type="ARBA" id="ARBA00022691"/>
    </source>
</evidence>
<reference evidence="11 12" key="1">
    <citation type="submission" date="2022-09" db="EMBL/GenBank/DDBJ databases">
        <authorList>
            <person name="Palmer J.M."/>
        </authorList>
    </citation>
    <scope>NUCLEOTIDE SEQUENCE [LARGE SCALE GENOMIC DNA]</scope>
    <source>
        <strain evidence="11 12">DSM 7382</strain>
    </source>
</reference>
<comment type="catalytic activity">
    <reaction evidence="8 9">
        <text>guanosine(26) in tRNA + 2 S-adenosyl-L-methionine = N(2)-dimethylguanosine(26) in tRNA + 2 S-adenosyl-L-homocysteine + 2 H(+)</text>
        <dbReference type="Rhea" id="RHEA:43140"/>
        <dbReference type="Rhea" id="RHEA-COMP:10359"/>
        <dbReference type="Rhea" id="RHEA-COMP:10360"/>
        <dbReference type="ChEBI" id="CHEBI:15378"/>
        <dbReference type="ChEBI" id="CHEBI:57856"/>
        <dbReference type="ChEBI" id="CHEBI:59789"/>
        <dbReference type="ChEBI" id="CHEBI:74269"/>
        <dbReference type="ChEBI" id="CHEBI:74513"/>
        <dbReference type="EC" id="2.1.1.216"/>
    </reaction>
</comment>
<feature type="region of interest" description="Disordered" evidence="10">
    <location>
        <begin position="441"/>
        <end position="472"/>
    </location>
</feature>
<dbReference type="Gene3D" id="3.30.56.70">
    <property type="entry name" value="N2,N2-dimethylguanosine tRNA methyltransferase, C-terminal domain"/>
    <property type="match status" value="1"/>
</dbReference>
<keyword evidence="12" id="KW-1185">Reference proteome</keyword>
<organism evidence="11 12">
    <name type="scientific">Cerrena zonata</name>
    <dbReference type="NCBI Taxonomy" id="2478898"/>
    <lineage>
        <taxon>Eukaryota</taxon>
        <taxon>Fungi</taxon>
        <taxon>Dikarya</taxon>
        <taxon>Basidiomycota</taxon>
        <taxon>Agaricomycotina</taxon>
        <taxon>Agaricomycetes</taxon>
        <taxon>Polyporales</taxon>
        <taxon>Cerrenaceae</taxon>
        <taxon>Cerrena</taxon>
    </lineage>
</organism>
<evidence type="ECO:0000256" key="9">
    <source>
        <dbReference type="PROSITE-ProRule" id="PRU00958"/>
    </source>
</evidence>
<evidence type="ECO:0000256" key="3">
    <source>
        <dbReference type="ARBA" id="ARBA00022679"/>
    </source>
</evidence>
<dbReference type="FunFam" id="3.30.56.70:FF:000001">
    <property type="entry name" value="tRNA (guanine(26)-N(2))-dimethyltransferase"/>
    <property type="match status" value="1"/>
</dbReference>
<dbReference type="InterPro" id="IPR042296">
    <property type="entry name" value="tRNA_met_Trm1_C"/>
</dbReference>
<sequence length="472" mass="52311">MEERPEPVKQEYQEQKFVILEALSATGLRSIRYAKEIPSVKYVIANDLSPTAAEAMRRNVNLNGLGEQVSSDAGTSDEEKQTKPAKVRVNEGDACALMYNHRAERERVDVVDLDPYGTAAPFIDGAVQCVKDGGLLCVTCTDLSVLASPNYPEKCYSNYGGIPTKAEYCHEAALRLVLHSLSTAAARYGRYVKPLLSLSIDFYVRLWVRVGTQPIEVKRAVSQTSIFYVCSGCQAFHQQPFGRLTETVHQSSGNVNISVKAGAGPLVSEKCPECNSTMHVVGPMWSGPIHDPTFATKVLEHVQANEDKYGTSTRMKGMLTLAKEELLDTPFYFTPTRIAGHFHCICPSLDEVASALLHAGHRVSRSHAAAGSLKTDAKREDIHDIFRSWIQKHPVNMDKVSESSPTFRLLAKEAKKEANFKHHPQSVTASSKVHLVRYQMNPTPHWGPAAKANSGKRKREQNPQQQQEQPEQ</sequence>
<dbReference type="NCBIfam" id="TIGR00308">
    <property type="entry name" value="TRM1"/>
    <property type="match status" value="1"/>
</dbReference>
<dbReference type="PANTHER" id="PTHR10631">
    <property type="entry name" value="N 2 ,N 2 -DIMETHYLGUANOSINE TRNA METHYLTRANSFERASE"/>
    <property type="match status" value="1"/>
</dbReference>
<feature type="compositionally biased region" description="Low complexity" evidence="10">
    <location>
        <begin position="462"/>
        <end position="472"/>
    </location>
</feature>
<dbReference type="GO" id="GO:0002940">
    <property type="term" value="P:tRNA N2-guanine methylation"/>
    <property type="evidence" value="ECO:0007669"/>
    <property type="project" value="TreeGrafter"/>
</dbReference>
<evidence type="ECO:0000256" key="10">
    <source>
        <dbReference type="SAM" id="MobiDB-lite"/>
    </source>
</evidence>
<dbReference type="EC" id="2.1.1.216" evidence="7 9"/>
<name>A0AAW0GVF7_9APHY</name>
<dbReference type="Pfam" id="PF02005">
    <property type="entry name" value="TRM"/>
    <property type="match status" value="1"/>
</dbReference>